<evidence type="ECO:0000256" key="1">
    <source>
        <dbReference type="SAM" id="Phobius"/>
    </source>
</evidence>
<evidence type="ECO:0000313" key="3">
    <source>
        <dbReference type="Proteomes" id="UP000609121"/>
    </source>
</evidence>
<reference evidence="2" key="1">
    <citation type="submission" date="2020-09" db="EMBL/GenBank/DDBJ databases">
        <title>A novel bacterium of genus Mangrovicoccus, isolated from South China Sea.</title>
        <authorList>
            <person name="Huang H."/>
            <person name="Mo K."/>
            <person name="Hu Y."/>
        </authorList>
    </citation>
    <scope>NUCLEOTIDE SEQUENCE</scope>
    <source>
        <strain evidence="2">HB182678</strain>
    </source>
</reference>
<dbReference type="Proteomes" id="UP000609121">
    <property type="component" value="Unassembled WGS sequence"/>
</dbReference>
<keyword evidence="1" id="KW-0472">Membrane</keyword>
<keyword evidence="1" id="KW-1133">Transmembrane helix</keyword>
<keyword evidence="3" id="KW-1185">Reference proteome</keyword>
<accession>A0A8J6YY22</accession>
<dbReference type="RefSeq" id="WP_193185033.1">
    <property type="nucleotide sequence ID" value="NZ_JACVXA010000061.1"/>
</dbReference>
<keyword evidence="1" id="KW-0812">Transmembrane</keyword>
<comment type="caution">
    <text evidence="2">The sequence shown here is derived from an EMBL/GenBank/DDBJ whole genome shotgun (WGS) entry which is preliminary data.</text>
</comment>
<protein>
    <submittedName>
        <fullName evidence="2">Uncharacterized protein</fullName>
    </submittedName>
</protein>
<organism evidence="2 3">
    <name type="scientific">Mangrovicoccus algicola</name>
    <dbReference type="NCBI Taxonomy" id="2771008"/>
    <lineage>
        <taxon>Bacteria</taxon>
        <taxon>Pseudomonadati</taxon>
        <taxon>Pseudomonadota</taxon>
        <taxon>Alphaproteobacteria</taxon>
        <taxon>Rhodobacterales</taxon>
        <taxon>Paracoccaceae</taxon>
        <taxon>Mangrovicoccus</taxon>
    </lineage>
</organism>
<dbReference type="AlphaFoldDB" id="A0A8J6YY22"/>
<sequence length="120" mass="12585">MSAALSGELQARLGLAEGALAVQLSRLGRRVPRGVRHALEEVAEAERLAANPRLLPRIDPQRLEAAHRRALSWLKALDPAARRAQRRRALAAEVALNLGLGTAAVIAALALAGRIGPGAG</sequence>
<feature type="transmembrane region" description="Helical" evidence="1">
    <location>
        <begin position="90"/>
        <end position="112"/>
    </location>
</feature>
<gene>
    <name evidence="2" type="ORF">ICN82_16795</name>
</gene>
<evidence type="ECO:0000313" key="2">
    <source>
        <dbReference type="EMBL" id="MBE3639862.1"/>
    </source>
</evidence>
<proteinExistence type="predicted"/>
<dbReference type="EMBL" id="JACVXA010000061">
    <property type="protein sequence ID" value="MBE3639862.1"/>
    <property type="molecule type" value="Genomic_DNA"/>
</dbReference>
<name>A0A8J6YY22_9RHOB</name>